<dbReference type="EC" id="3.6.4.13" evidence="3"/>
<name>K0R6C8_THAOC</name>
<evidence type="ECO:0000256" key="3">
    <source>
        <dbReference type="ARBA" id="ARBA00012552"/>
    </source>
</evidence>
<keyword evidence="7" id="KW-0347">Helicase</keyword>
<gene>
    <name evidence="15" type="ORF">THAOC_32269</name>
</gene>
<dbReference type="Proteomes" id="UP000266841">
    <property type="component" value="Unassembled WGS sequence"/>
</dbReference>
<comment type="catalytic activity">
    <reaction evidence="11">
        <text>ATP + H2O = ADP + phosphate + H(+)</text>
        <dbReference type="Rhea" id="RHEA:13065"/>
        <dbReference type="ChEBI" id="CHEBI:15377"/>
        <dbReference type="ChEBI" id="CHEBI:15378"/>
        <dbReference type="ChEBI" id="CHEBI:30616"/>
        <dbReference type="ChEBI" id="CHEBI:43474"/>
        <dbReference type="ChEBI" id="CHEBI:456216"/>
        <dbReference type="EC" id="3.6.4.13"/>
    </reaction>
</comment>
<dbReference type="CDD" id="cd18808">
    <property type="entry name" value="SF1_C_Upf1"/>
    <property type="match status" value="1"/>
</dbReference>
<evidence type="ECO:0000256" key="8">
    <source>
        <dbReference type="ARBA" id="ARBA00022840"/>
    </source>
</evidence>
<evidence type="ECO:0000313" key="15">
    <source>
        <dbReference type="EMBL" id="EJK48898.1"/>
    </source>
</evidence>
<dbReference type="InterPro" id="IPR049080">
    <property type="entry name" value="MOV-10-like_beta-barrel"/>
</dbReference>
<comment type="similarity">
    <text evidence="2">Belongs to the DNA2/NAM7 helicase family. SDE3 subfamily.</text>
</comment>
<comment type="caution">
    <text evidence="15">The sequence shown here is derived from an EMBL/GenBank/DDBJ whole genome shotgun (WGS) entry which is preliminary data.</text>
</comment>
<dbReference type="GO" id="GO:0032574">
    <property type="term" value="F:5'-3' RNA helicase activity"/>
    <property type="evidence" value="ECO:0007669"/>
    <property type="project" value="InterPro"/>
</dbReference>
<dbReference type="SUPFAM" id="SSF52540">
    <property type="entry name" value="P-loop containing nucleoside triphosphate hydrolases"/>
    <property type="match status" value="1"/>
</dbReference>
<evidence type="ECO:0000256" key="7">
    <source>
        <dbReference type="ARBA" id="ARBA00022806"/>
    </source>
</evidence>
<dbReference type="FunFam" id="3.40.50.300:FF:000608">
    <property type="entry name" value="Mov10 RISC complex RNA helicase"/>
    <property type="match status" value="1"/>
</dbReference>
<organism evidence="15 16">
    <name type="scientific">Thalassiosira oceanica</name>
    <name type="common">Marine diatom</name>
    <dbReference type="NCBI Taxonomy" id="159749"/>
    <lineage>
        <taxon>Eukaryota</taxon>
        <taxon>Sar</taxon>
        <taxon>Stramenopiles</taxon>
        <taxon>Ochrophyta</taxon>
        <taxon>Bacillariophyta</taxon>
        <taxon>Coscinodiscophyceae</taxon>
        <taxon>Thalassiosirophycidae</taxon>
        <taxon>Thalassiosirales</taxon>
        <taxon>Thalassiosiraceae</taxon>
        <taxon>Thalassiosira</taxon>
    </lineage>
</organism>
<dbReference type="OrthoDB" id="6513042at2759"/>
<evidence type="ECO:0000256" key="1">
    <source>
        <dbReference type="ARBA" id="ARBA00004331"/>
    </source>
</evidence>
<dbReference type="eggNOG" id="KOG1804">
    <property type="taxonomic scope" value="Eukaryota"/>
</dbReference>
<dbReference type="InterPro" id="IPR041677">
    <property type="entry name" value="DNA2/NAM7_AAA_11"/>
</dbReference>
<dbReference type="GO" id="GO:0005524">
    <property type="term" value="F:ATP binding"/>
    <property type="evidence" value="ECO:0007669"/>
    <property type="project" value="UniProtKB-KW"/>
</dbReference>
<dbReference type="AlphaFoldDB" id="K0R6C8"/>
<feature type="domain" description="DNA2/NAM7 helicase-like C-terminal" evidence="13">
    <location>
        <begin position="806"/>
        <end position="1022"/>
    </location>
</feature>
<dbReference type="InterPro" id="IPR041679">
    <property type="entry name" value="DNA2/NAM7-like_C"/>
</dbReference>
<dbReference type="InterPro" id="IPR026122">
    <property type="entry name" value="MOV-10/SDE3_DEXXQ/H-box"/>
</dbReference>
<dbReference type="Pfam" id="PF13086">
    <property type="entry name" value="AAA_11"/>
    <property type="match status" value="1"/>
</dbReference>
<dbReference type="EMBL" id="AGNL01045316">
    <property type="protein sequence ID" value="EJK48898.1"/>
    <property type="molecule type" value="Genomic_DNA"/>
</dbReference>
<evidence type="ECO:0000256" key="5">
    <source>
        <dbReference type="ARBA" id="ARBA00022741"/>
    </source>
</evidence>
<dbReference type="Gene3D" id="3.40.50.300">
    <property type="entry name" value="P-loop containing nucleotide triphosphate hydrolases"/>
    <property type="match status" value="2"/>
</dbReference>
<dbReference type="PANTHER" id="PTHR45418">
    <property type="entry name" value="CANCER/TESTIS ANTIGEN 55"/>
    <property type="match status" value="1"/>
</dbReference>
<reference evidence="15 16" key="1">
    <citation type="journal article" date="2012" name="Genome Biol.">
        <title>Genome and low-iron response of an oceanic diatom adapted to chronic iron limitation.</title>
        <authorList>
            <person name="Lommer M."/>
            <person name="Specht M."/>
            <person name="Roy A.S."/>
            <person name="Kraemer L."/>
            <person name="Andreson R."/>
            <person name="Gutowska M.A."/>
            <person name="Wolf J."/>
            <person name="Bergner S.V."/>
            <person name="Schilhabel M.B."/>
            <person name="Klostermeier U.C."/>
            <person name="Beiko R.G."/>
            <person name="Rosenstiel P."/>
            <person name="Hippler M."/>
            <person name="Laroche J."/>
        </authorList>
    </citation>
    <scope>NUCLEOTIDE SEQUENCE [LARGE SCALE GENOMIC DNA]</scope>
    <source>
        <strain evidence="15 16">CCMP1005</strain>
    </source>
</reference>
<evidence type="ECO:0000256" key="9">
    <source>
        <dbReference type="ARBA" id="ARBA00022884"/>
    </source>
</evidence>
<evidence type="ECO:0000256" key="11">
    <source>
        <dbReference type="ARBA" id="ARBA00047984"/>
    </source>
</evidence>
<keyword evidence="9" id="KW-0694">RNA-binding</keyword>
<dbReference type="CDD" id="cd18038">
    <property type="entry name" value="DEXXQc_Helz-like"/>
    <property type="match status" value="1"/>
</dbReference>
<sequence>MKFRASATSDEGLALLFFDARLRYDPELREHCTDKPFLYQTIREWLEERRSSGWDMHWGPKPSSIFVKGLLRELKLARQKRGGPIVWRDWNHSLDQELIRVKGGISTVDSIAMKFYDSKLEDNPSLRLKCSDRHVLEETFRNWKNETQVTNCSPYHLVYSLRVRWKLIDSLTRQSRDAVLSENVIVWKHTPFDATGSDKETKIAKTLDMIRNSRADLEDNRNGIVIDQVALGSDNICTVGETSTQDLVIRNESDLQMACHVKSSAAMKKGIMVEGETSFVLRPGRNKSVTLSFRSRSISVTKALIVFDFTVDGNFGEDEIDPFSIARYISVRSVSDASDYELVKPIAPYVRQKPPVDTDWKFTNPVRVKPSGGAQTGFAIPLSRYPIPTNLRYGSMTDVAVDLDAVYREGATEYDGGPNDYSVGGPDDYPVNAEEGQVEEKRAVDYSTHLNAQNYRVCMSRLLWIEEQQMEVDIKSYDLEGVPLERDGRHYKITVPGLAENRPSVLKGDKININADGARFEGVVLRTTQENAIMELPRSFARSFINGQTVDVRFNFSRTNLRTSHQALGSLKLETQSEIIFPRRLDANNLPLTPLSSSEGLNFINRNLNPEQRTAVAGVLESVARPCPYLIFGPPGTGKTVTVVESILQTLKATRYDQEARILVCAPSNTATDVIVQRLVGHVQSTEMIRLMAYSRDSSTVPEDIMQYTNYDQENDSFLVPDLNELTGYRIVAATISTGSKLPNNGLVDHFTHVFVDEAGHQTEPETLGCLISVTKQDRLPSITLAGDPKQLGPIIRSDLAKKFGLDKSLLERLIQLAPYQRRDGIDFASHYDTRHMTKLIHNYRSHEAILELPNELFYDGDLIVAADAMRRRRFSDWEHLPKRGFPVIFHGIEGEDMREMHSPSWFNPDEVQQVLIYVNLLLKDTKKSKCKPEEVGIVAPYHRQVQKIRRLLDKHGYFDVKVGSVEEFQGSERPVIIISTVRSSVEHISFDQKHKIGFLSNPKRFNVAITRAQALLIVIGNPYTLEGDPNWNSLIEHTIRGGGYTGVKFVSRANRQEQSDDIEDVIDGLSSVDICGGKESDDGEADDGGDFIVVSHVTAQEGPAWRGED</sequence>
<dbReference type="Pfam" id="PF21634">
    <property type="entry name" value="MOV-10_beta-barrel"/>
    <property type="match status" value="1"/>
</dbReference>
<dbReference type="Pfam" id="PF13087">
    <property type="entry name" value="AAA_12"/>
    <property type="match status" value="1"/>
</dbReference>
<evidence type="ECO:0000259" key="14">
    <source>
        <dbReference type="Pfam" id="PF21634"/>
    </source>
</evidence>
<dbReference type="InterPro" id="IPR047187">
    <property type="entry name" value="SF1_C_Upf1"/>
</dbReference>
<feature type="domain" description="Helicase MOV-10-like beta-barrel" evidence="14">
    <location>
        <begin position="477"/>
        <end position="554"/>
    </location>
</feature>
<keyword evidence="4" id="KW-0963">Cytoplasm</keyword>
<keyword evidence="6" id="KW-0378">Hydrolase</keyword>
<dbReference type="GO" id="GO:0031047">
    <property type="term" value="P:regulatory ncRNA-mediated gene silencing"/>
    <property type="evidence" value="ECO:0007669"/>
    <property type="project" value="UniProtKB-KW"/>
</dbReference>
<comment type="subcellular location">
    <subcellularLocation>
        <location evidence="1">Cytoplasm</location>
        <location evidence="1">Cytoplasmic ribonucleoprotein granule</location>
    </subcellularLocation>
</comment>
<dbReference type="PANTHER" id="PTHR45418:SF1">
    <property type="entry name" value="CANCER_TESTIS ANTIGEN 55"/>
    <property type="match status" value="1"/>
</dbReference>
<proteinExistence type="inferred from homology"/>
<evidence type="ECO:0000256" key="2">
    <source>
        <dbReference type="ARBA" id="ARBA00005601"/>
    </source>
</evidence>
<evidence type="ECO:0000256" key="4">
    <source>
        <dbReference type="ARBA" id="ARBA00022490"/>
    </source>
</evidence>
<keyword evidence="5" id="KW-0547">Nucleotide-binding</keyword>
<dbReference type="GO" id="GO:0036464">
    <property type="term" value="C:cytoplasmic ribonucleoprotein granule"/>
    <property type="evidence" value="ECO:0007669"/>
    <property type="project" value="UniProtKB-SubCell"/>
</dbReference>
<keyword evidence="8" id="KW-0067">ATP-binding</keyword>
<accession>K0R6C8</accession>
<keyword evidence="16" id="KW-1185">Reference proteome</keyword>
<dbReference type="InterPro" id="IPR027417">
    <property type="entry name" value="P-loop_NTPase"/>
</dbReference>
<keyword evidence="10" id="KW-0943">RNA-mediated gene silencing</keyword>
<evidence type="ECO:0000256" key="6">
    <source>
        <dbReference type="ARBA" id="ARBA00022801"/>
    </source>
</evidence>
<evidence type="ECO:0000259" key="13">
    <source>
        <dbReference type="Pfam" id="PF13087"/>
    </source>
</evidence>
<evidence type="ECO:0000256" key="10">
    <source>
        <dbReference type="ARBA" id="ARBA00023158"/>
    </source>
</evidence>
<dbReference type="GO" id="GO:0016787">
    <property type="term" value="F:hydrolase activity"/>
    <property type="evidence" value="ECO:0007669"/>
    <property type="project" value="UniProtKB-KW"/>
</dbReference>
<dbReference type="GO" id="GO:0003723">
    <property type="term" value="F:RNA binding"/>
    <property type="evidence" value="ECO:0007669"/>
    <property type="project" value="UniProtKB-KW"/>
</dbReference>
<evidence type="ECO:0000313" key="16">
    <source>
        <dbReference type="Proteomes" id="UP000266841"/>
    </source>
</evidence>
<feature type="domain" description="DNA2/NAM7 helicase helicase" evidence="12">
    <location>
        <begin position="607"/>
        <end position="700"/>
    </location>
</feature>
<evidence type="ECO:0000259" key="12">
    <source>
        <dbReference type="Pfam" id="PF13086"/>
    </source>
</evidence>
<protein>
    <recommendedName>
        <fullName evidence="3">RNA helicase</fullName>
        <ecNumber evidence="3">3.6.4.13</ecNumber>
    </recommendedName>
</protein>
<dbReference type="OMA" id="IVISCTR"/>